<keyword evidence="2" id="KW-1133">Transmembrane helix</keyword>
<dbReference type="EMBL" id="DSUJ01000011">
    <property type="protein sequence ID" value="HFI92482.1"/>
    <property type="molecule type" value="Genomic_DNA"/>
</dbReference>
<organism evidence="3">
    <name type="scientific">Ignavibacterium album</name>
    <dbReference type="NCBI Taxonomy" id="591197"/>
    <lineage>
        <taxon>Bacteria</taxon>
        <taxon>Pseudomonadati</taxon>
        <taxon>Ignavibacteriota</taxon>
        <taxon>Ignavibacteria</taxon>
        <taxon>Ignavibacteriales</taxon>
        <taxon>Ignavibacteriaceae</taxon>
        <taxon>Ignavibacterium</taxon>
    </lineage>
</organism>
<evidence type="ECO:0000313" key="3">
    <source>
        <dbReference type="EMBL" id="HFI92482.1"/>
    </source>
</evidence>
<comment type="caution">
    <text evidence="3">The sequence shown here is derived from an EMBL/GenBank/DDBJ whole genome shotgun (WGS) entry which is preliminary data.</text>
</comment>
<keyword evidence="2" id="KW-0812">Transmembrane</keyword>
<reference evidence="3" key="1">
    <citation type="journal article" date="2020" name="mSystems">
        <title>Genome- and Community-Level Interaction Insights into Carbon Utilization and Element Cycling Functions of Hydrothermarchaeota in Hydrothermal Sediment.</title>
        <authorList>
            <person name="Zhou Z."/>
            <person name="Liu Y."/>
            <person name="Xu W."/>
            <person name="Pan J."/>
            <person name="Luo Z.H."/>
            <person name="Li M."/>
        </authorList>
    </citation>
    <scope>NUCLEOTIDE SEQUENCE [LARGE SCALE GENOMIC DNA]</scope>
    <source>
        <strain evidence="3">SpSt-479</strain>
    </source>
</reference>
<keyword evidence="1" id="KW-0175">Coiled coil</keyword>
<keyword evidence="2" id="KW-0472">Membrane</keyword>
<evidence type="ECO:0000256" key="2">
    <source>
        <dbReference type="SAM" id="Phobius"/>
    </source>
</evidence>
<name>A0A7V2ZM33_9BACT</name>
<protein>
    <submittedName>
        <fullName evidence="3">Uncharacterized protein</fullName>
    </submittedName>
</protein>
<feature type="transmembrane region" description="Helical" evidence="2">
    <location>
        <begin position="280"/>
        <end position="303"/>
    </location>
</feature>
<accession>A0A7V2ZM33</accession>
<feature type="coiled-coil region" evidence="1">
    <location>
        <begin position="64"/>
        <end position="125"/>
    </location>
</feature>
<dbReference type="AlphaFoldDB" id="A0A7V2ZM33"/>
<sequence>MDRIEAKDYLQAAALGCLDTDEFNSLKELLEFDSELQFELAAYQTLCTLIPFSLEIINPGEIVKDNVALRLKRIEEELRAKREAEIKAKVPEIKIEDTSEINEEIKTEQAQIEDLTKEISQTADVESPLEEVEIESPEIIEAPIPESYLAEDLTKTEDISDIPVEEEIISDEIFEVEIEEPQTQKIDEEIFSEKDDILIEQQEVEEAPSQIEDIKYDEPKPAETKPVTESFTGQVKIDHSYSESKFADITSRTIAEKLQKSFQLDIEAIKRSVEKSESKLFKGIISLIIICAVLLAISIFIFFKFTADIKKLEQELEKVKRANSVGSVYKSIKDHSWLV</sequence>
<gene>
    <name evidence="3" type="ORF">ENS31_13275</name>
</gene>
<evidence type="ECO:0000256" key="1">
    <source>
        <dbReference type="SAM" id="Coils"/>
    </source>
</evidence>
<proteinExistence type="predicted"/>